<gene>
    <name evidence="1" type="ORF">DXU93_08715</name>
</gene>
<dbReference type="AlphaFoldDB" id="A0A3E1EY60"/>
<dbReference type="EMBL" id="QURB01000004">
    <property type="protein sequence ID" value="RFC54491.1"/>
    <property type="molecule type" value="Genomic_DNA"/>
</dbReference>
<protein>
    <submittedName>
        <fullName evidence="1">Uncharacterized protein</fullName>
    </submittedName>
</protein>
<name>A0A3E1EY60_9FLAO</name>
<organism evidence="1 2">
    <name type="scientific">Brumimicrobium aurantiacum</name>
    <dbReference type="NCBI Taxonomy" id="1737063"/>
    <lineage>
        <taxon>Bacteria</taxon>
        <taxon>Pseudomonadati</taxon>
        <taxon>Bacteroidota</taxon>
        <taxon>Flavobacteriia</taxon>
        <taxon>Flavobacteriales</taxon>
        <taxon>Crocinitomicaceae</taxon>
        <taxon>Brumimicrobium</taxon>
    </lineage>
</organism>
<dbReference type="RefSeq" id="WP_116880894.1">
    <property type="nucleotide sequence ID" value="NZ_QURB01000004.1"/>
</dbReference>
<evidence type="ECO:0000313" key="1">
    <source>
        <dbReference type="EMBL" id="RFC54491.1"/>
    </source>
</evidence>
<keyword evidence="2" id="KW-1185">Reference proteome</keyword>
<sequence length="123" mass="14127">MEDLEQPQSTELISSFNESDFAKEVFSQLTKEFGKVGILIEFNEDDLATFEAFKERLSEELDLIMRSSSNRVDQLFYLADIPESKVKTAIQDAENPVDELAKMLLVRAAEKVNFKRKYKLGLL</sequence>
<comment type="caution">
    <text evidence="1">The sequence shown here is derived from an EMBL/GenBank/DDBJ whole genome shotgun (WGS) entry which is preliminary data.</text>
</comment>
<reference evidence="1 2" key="1">
    <citation type="submission" date="2018-08" db="EMBL/GenBank/DDBJ databases">
        <title>The draft genome squence of Brumimicrobium sp. N62.</title>
        <authorList>
            <person name="Du Z.-J."/>
            <person name="Luo H.-R."/>
        </authorList>
    </citation>
    <scope>NUCLEOTIDE SEQUENCE [LARGE SCALE GENOMIC DNA]</scope>
    <source>
        <strain evidence="1 2">N62</strain>
    </source>
</reference>
<proteinExistence type="predicted"/>
<dbReference type="OrthoDB" id="1467559at2"/>
<evidence type="ECO:0000313" key="2">
    <source>
        <dbReference type="Proteomes" id="UP000257127"/>
    </source>
</evidence>
<accession>A0A3E1EY60</accession>
<dbReference type="Proteomes" id="UP000257127">
    <property type="component" value="Unassembled WGS sequence"/>
</dbReference>